<dbReference type="PANTHER" id="PTHR43037:SF5">
    <property type="entry name" value="FERULOYL ESTERASE"/>
    <property type="match status" value="1"/>
</dbReference>
<evidence type="ECO:0000256" key="2">
    <source>
        <dbReference type="ARBA" id="ARBA00022801"/>
    </source>
</evidence>
<feature type="signal peptide" evidence="4">
    <location>
        <begin position="1"/>
        <end position="28"/>
    </location>
</feature>
<dbReference type="Pfam" id="PF18435">
    <property type="entry name" value="EstA_Ig_like"/>
    <property type="match status" value="1"/>
</dbReference>
<feature type="domain" description="Peptidase S9 prolyl oligopeptidase catalytic" evidence="5">
    <location>
        <begin position="253"/>
        <end position="319"/>
    </location>
</feature>
<evidence type="ECO:0000259" key="6">
    <source>
        <dbReference type="Pfam" id="PF18435"/>
    </source>
</evidence>
<keyword evidence="2" id="KW-0378">Hydrolase</keyword>
<dbReference type="AlphaFoldDB" id="A0AAP2XTW1"/>
<dbReference type="PANTHER" id="PTHR43037">
    <property type="entry name" value="UNNAMED PRODUCT-RELATED"/>
    <property type="match status" value="1"/>
</dbReference>
<evidence type="ECO:0000313" key="8">
    <source>
        <dbReference type="Proteomes" id="UP001204814"/>
    </source>
</evidence>
<organism evidence="7 8">
    <name type="scientific">Faecalibacillus intestinalis</name>
    <dbReference type="NCBI Taxonomy" id="1982626"/>
    <lineage>
        <taxon>Bacteria</taxon>
        <taxon>Bacillati</taxon>
        <taxon>Bacillota</taxon>
        <taxon>Erysipelotrichia</taxon>
        <taxon>Erysipelotrichales</taxon>
        <taxon>Coprobacillaceae</taxon>
        <taxon>Faecalibacillus</taxon>
    </lineage>
</organism>
<dbReference type="RefSeq" id="WP_117347636.1">
    <property type="nucleotide sequence ID" value="NZ_JAJDKX010000026.1"/>
</dbReference>
<evidence type="ECO:0000256" key="3">
    <source>
        <dbReference type="SAM" id="MobiDB-lite"/>
    </source>
</evidence>
<gene>
    <name evidence="7" type="ORF">NE542_13895</name>
</gene>
<feature type="region of interest" description="Disordered" evidence="3">
    <location>
        <begin position="457"/>
        <end position="481"/>
    </location>
</feature>
<dbReference type="Gene3D" id="2.60.40.2180">
    <property type="match status" value="1"/>
</dbReference>
<dbReference type="InterPro" id="IPR001375">
    <property type="entry name" value="Peptidase_S9_cat"/>
</dbReference>
<dbReference type="InterPro" id="IPR050955">
    <property type="entry name" value="Plant_Biomass_Hydrol_Est"/>
</dbReference>
<feature type="chain" id="PRO_5042978742" evidence="4">
    <location>
        <begin position="29"/>
        <end position="516"/>
    </location>
</feature>
<dbReference type="GO" id="GO:0008236">
    <property type="term" value="F:serine-type peptidase activity"/>
    <property type="evidence" value="ECO:0007669"/>
    <property type="project" value="InterPro"/>
</dbReference>
<sequence length="516" mass="56557">MKIMKKAFAMFVAVFTLLATLCMVPVSAATTVAAQLYGRIEDNGQAIYKMVLDYGNVKVSGVDKDTYTVHAKTTTEGKRPADEKAYGDYDQDRTIVRVEEKGTKVEIYFDENDGAAGTLSYLSTGARNIPSDINYTVTQNTPVKVSAMDGTDLGEDTFVYSCTNTVVDEEAVKFTSVKVENGINYQYYDAGNADSLIVWFHGNGEGDYNGSQNNVAQLLANRGTVAWATDEAQDIFGNAHVMAFQAPDTWYYAQKDGLLEKAYNEIQEVVAKKGINPKKVYVSGCSAGGYMTTRMLIKYPNLFKAAMINCPALDVATKRGGETPTDEELASLKNSPTAIWLVQGATDGTVNTEDCSKRIFKALTDGQEVVESRHEQELDSDFTTTETKDGKYKISLYDTTEAGKLQFGEDFDQDGVKTLVEFSNHWSWIYTLNNNPESADGTSIWKWAANYNVADTSAKTDDKKDGTQTPSQPTADKKSQSVKTGDNAVISSYAIMMLLAAGAYTTIKKLLDNIKA</sequence>
<evidence type="ECO:0000256" key="4">
    <source>
        <dbReference type="SAM" id="SignalP"/>
    </source>
</evidence>
<accession>A0AAP2XTW1</accession>
<dbReference type="Proteomes" id="UP001204814">
    <property type="component" value="Unassembled WGS sequence"/>
</dbReference>
<evidence type="ECO:0000259" key="5">
    <source>
        <dbReference type="Pfam" id="PF00326"/>
    </source>
</evidence>
<dbReference type="Gene3D" id="3.40.50.1820">
    <property type="entry name" value="alpha/beta hydrolase"/>
    <property type="match status" value="1"/>
</dbReference>
<evidence type="ECO:0000313" key="7">
    <source>
        <dbReference type="EMBL" id="MCQ5062910.1"/>
    </source>
</evidence>
<name>A0AAP2XTW1_9FIRM</name>
<proteinExistence type="predicted"/>
<dbReference type="Pfam" id="PF00326">
    <property type="entry name" value="Peptidase_S9"/>
    <property type="match status" value="1"/>
</dbReference>
<reference evidence="7" key="1">
    <citation type="submission" date="2022-06" db="EMBL/GenBank/DDBJ databases">
        <title>Isolation of gut microbiota from human fecal samples.</title>
        <authorList>
            <person name="Pamer E.G."/>
            <person name="Barat B."/>
            <person name="Waligurski E."/>
            <person name="Medina S."/>
            <person name="Paddock L."/>
            <person name="Mostad J."/>
        </authorList>
    </citation>
    <scope>NUCLEOTIDE SEQUENCE</scope>
    <source>
        <strain evidence="7">DFI.6.24</strain>
    </source>
</reference>
<feature type="domain" description="Esterase Ig-like N-terminal" evidence="6">
    <location>
        <begin position="41"/>
        <end position="145"/>
    </location>
</feature>
<keyword evidence="1 4" id="KW-0732">Signal</keyword>
<dbReference type="EMBL" id="JANGBO010000022">
    <property type="protein sequence ID" value="MCQ5062910.1"/>
    <property type="molecule type" value="Genomic_DNA"/>
</dbReference>
<protein>
    <submittedName>
        <fullName evidence="7">Prolyl oligopeptidase family serine peptidase</fullName>
    </submittedName>
</protein>
<dbReference type="InterPro" id="IPR041172">
    <property type="entry name" value="EstA_Ig-like_N"/>
</dbReference>
<dbReference type="SUPFAM" id="SSF53474">
    <property type="entry name" value="alpha/beta-Hydrolases"/>
    <property type="match status" value="1"/>
</dbReference>
<evidence type="ECO:0000256" key="1">
    <source>
        <dbReference type="ARBA" id="ARBA00022729"/>
    </source>
</evidence>
<comment type="caution">
    <text evidence="7">The sequence shown here is derived from an EMBL/GenBank/DDBJ whole genome shotgun (WGS) entry which is preliminary data.</text>
</comment>
<dbReference type="InterPro" id="IPR029058">
    <property type="entry name" value="AB_hydrolase_fold"/>
</dbReference>
<dbReference type="GO" id="GO:0006508">
    <property type="term" value="P:proteolysis"/>
    <property type="evidence" value="ECO:0007669"/>
    <property type="project" value="InterPro"/>
</dbReference>